<dbReference type="RefSeq" id="XP_046061363.1">
    <property type="nucleotide sequence ID" value="XM_046205417.1"/>
</dbReference>
<evidence type="ECO:0000313" key="1">
    <source>
        <dbReference type="EMBL" id="KAH3666159.1"/>
    </source>
</evidence>
<evidence type="ECO:0000313" key="2">
    <source>
        <dbReference type="Proteomes" id="UP000769157"/>
    </source>
</evidence>
<dbReference type="GeneID" id="70236313"/>
<proteinExistence type="predicted"/>
<dbReference type="AlphaFoldDB" id="A0A9P8P730"/>
<dbReference type="Proteomes" id="UP000769157">
    <property type="component" value="Unassembled WGS sequence"/>
</dbReference>
<accession>A0A9P8P730</accession>
<keyword evidence="2" id="KW-1185">Reference proteome</keyword>
<organism evidence="1 2">
    <name type="scientific">Ogataea philodendri</name>
    <dbReference type="NCBI Taxonomy" id="1378263"/>
    <lineage>
        <taxon>Eukaryota</taxon>
        <taxon>Fungi</taxon>
        <taxon>Dikarya</taxon>
        <taxon>Ascomycota</taxon>
        <taxon>Saccharomycotina</taxon>
        <taxon>Pichiomycetes</taxon>
        <taxon>Pichiales</taxon>
        <taxon>Pichiaceae</taxon>
        <taxon>Ogataea</taxon>
    </lineage>
</organism>
<name>A0A9P8P730_9ASCO</name>
<protein>
    <submittedName>
        <fullName evidence="1">Uncharacterized protein</fullName>
    </submittedName>
</protein>
<sequence length="134" mass="15214">MRRTQLVVLFKHLELQFPPFGQEWKTLDLFRNILGTLTGKTHNAVDCPEVVRVGDFFVAVDFLLVESPVWKQLVVVGPHGHCGWDVEQLEDRRLGLEHVVLSLVKRIKSEQSVVVSGGLRLFVVDDGELLVGWE</sequence>
<reference evidence="1" key="2">
    <citation type="submission" date="2021-01" db="EMBL/GenBank/DDBJ databases">
        <authorList>
            <person name="Schikora-Tamarit M.A."/>
        </authorList>
    </citation>
    <scope>NUCLEOTIDE SEQUENCE</scope>
    <source>
        <strain evidence="1">CBS6075</strain>
    </source>
</reference>
<comment type="caution">
    <text evidence="1">The sequence shown here is derived from an EMBL/GenBank/DDBJ whole genome shotgun (WGS) entry which is preliminary data.</text>
</comment>
<reference evidence="1" key="1">
    <citation type="journal article" date="2021" name="Open Biol.">
        <title>Shared evolutionary footprints suggest mitochondrial oxidative damage underlies multiple complex I losses in fungi.</title>
        <authorList>
            <person name="Schikora-Tamarit M.A."/>
            <person name="Marcet-Houben M."/>
            <person name="Nosek J."/>
            <person name="Gabaldon T."/>
        </authorList>
    </citation>
    <scope>NUCLEOTIDE SEQUENCE</scope>
    <source>
        <strain evidence="1">CBS6075</strain>
    </source>
</reference>
<gene>
    <name evidence="1" type="ORF">OGAPHI_004348</name>
</gene>
<dbReference type="EMBL" id="JAEUBE010000295">
    <property type="protein sequence ID" value="KAH3666159.1"/>
    <property type="molecule type" value="Genomic_DNA"/>
</dbReference>